<dbReference type="Proteomes" id="UP001408356">
    <property type="component" value="Unassembled WGS sequence"/>
</dbReference>
<dbReference type="PANTHER" id="PTHR35408:SF2">
    <property type="entry name" value="GLYCOSYLTRANSFERASE 2-LIKE DOMAIN-CONTAINING PROTEIN"/>
    <property type="match status" value="1"/>
</dbReference>
<dbReference type="InterPro" id="IPR029044">
    <property type="entry name" value="Nucleotide-diphossugar_trans"/>
</dbReference>
<keyword evidence="6" id="KW-1185">Reference proteome</keyword>
<protein>
    <recommendedName>
        <fullName evidence="7">Glycosyltransferase 2-like domain-containing protein</fullName>
    </recommendedName>
</protein>
<comment type="caution">
    <text evidence="5">The sequence shown here is derived from an EMBL/GenBank/DDBJ whole genome shotgun (WGS) entry which is preliminary data.</text>
</comment>
<feature type="transmembrane region" description="Helical" evidence="2">
    <location>
        <begin position="743"/>
        <end position="769"/>
    </location>
</feature>
<gene>
    <name evidence="5" type="ORF">SUNI508_03574</name>
</gene>
<dbReference type="Gene3D" id="3.90.550.10">
    <property type="entry name" value="Spore Coat Polysaccharide Biosynthesis Protein SpsA, Chain A"/>
    <property type="match status" value="1"/>
</dbReference>
<evidence type="ECO:0000259" key="4">
    <source>
        <dbReference type="Pfam" id="PF25550"/>
    </source>
</evidence>
<feature type="transmembrane region" description="Helical" evidence="2">
    <location>
        <begin position="279"/>
        <end position="300"/>
    </location>
</feature>
<keyword evidence="2" id="KW-0812">Transmembrane</keyword>
<dbReference type="PANTHER" id="PTHR35408">
    <property type="entry name" value="CHROMOSOME 15, WHOLE GENOME SHOTGUN SEQUENCE"/>
    <property type="match status" value="1"/>
</dbReference>
<feature type="region of interest" description="Disordered" evidence="1">
    <location>
        <begin position="1"/>
        <end position="20"/>
    </location>
</feature>
<feature type="transmembrane region" description="Helical" evidence="2">
    <location>
        <begin position="908"/>
        <end position="931"/>
    </location>
</feature>
<dbReference type="Pfam" id="PF13632">
    <property type="entry name" value="Glyco_trans_2_3"/>
    <property type="match status" value="1"/>
</dbReference>
<evidence type="ECO:0000256" key="2">
    <source>
        <dbReference type="SAM" id="Phobius"/>
    </source>
</evidence>
<dbReference type="Pfam" id="PF25550">
    <property type="entry name" value="DUF7928"/>
    <property type="match status" value="1"/>
</dbReference>
<proteinExistence type="predicted"/>
<feature type="transmembrane region" description="Helical" evidence="2">
    <location>
        <begin position="877"/>
        <end position="896"/>
    </location>
</feature>
<organism evidence="5 6">
    <name type="scientific">Seiridium unicorne</name>
    <dbReference type="NCBI Taxonomy" id="138068"/>
    <lineage>
        <taxon>Eukaryota</taxon>
        <taxon>Fungi</taxon>
        <taxon>Dikarya</taxon>
        <taxon>Ascomycota</taxon>
        <taxon>Pezizomycotina</taxon>
        <taxon>Sordariomycetes</taxon>
        <taxon>Xylariomycetidae</taxon>
        <taxon>Amphisphaeriales</taxon>
        <taxon>Sporocadaceae</taxon>
        <taxon>Seiridium</taxon>
    </lineage>
</organism>
<feature type="transmembrane region" description="Helical" evidence="2">
    <location>
        <begin position="812"/>
        <end position="831"/>
    </location>
</feature>
<accession>A0ABR2VBD9</accession>
<keyword evidence="2" id="KW-1133">Transmembrane helix</keyword>
<keyword evidence="2" id="KW-0472">Membrane</keyword>
<evidence type="ECO:0000313" key="5">
    <source>
        <dbReference type="EMBL" id="KAK9424086.1"/>
    </source>
</evidence>
<dbReference type="InterPro" id="IPR057688">
    <property type="entry name" value="DUF7928"/>
</dbReference>
<dbReference type="InterPro" id="IPR001173">
    <property type="entry name" value="Glyco_trans_2-like"/>
</dbReference>
<evidence type="ECO:0008006" key="7">
    <source>
        <dbReference type="Google" id="ProtNLM"/>
    </source>
</evidence>
<sequence length="938" mass="105331">MATPSNEDPFAGSDRSSADGTYLHPAQKVLMKRQSQYLVPRALVQGQADVDSTTKCTTMLQFLHRRMRDQGWLEPNINTEFKLEPGLILRVEGQSAELAKTHRAEPPSLPQALTQFATRMDLAALVTLSSDITSHLFAEFSNDNDTDTEMQLAPHNITVPVINCIADLATQDRGISRRDYCCLVRQERVVLAWTNQADQLLIHAADIENKFMGTLWGAALPDIPGRMPFEYNSYPSSPAFSRSHSFVDENNLAVTMNIDLGAEDEAVDEESLQAQPRSFLHTHSFMVGMVSALLIIIQAFPIRLMIVQLRALGDVAYTKLALAATIPFFSWFALFFAVTVVYSIFEVLGPVSNAKSNNSQFHSGHAPSRQRHPNIEWPHVTIQMPVYKEGLKGVIIPTLNSVLAAIRHYEDLGGTASIFVCEDGIQASKLEVAEMRKQFYAANSIGWCARPAHSDGFVRAGKFKKASNMNYCLSFSLRVEAEISRLLEEKAQSEKRPREGFTVEEEKEIYNVALQNALEKDDGKTLAAGNVRIGEIILIIDCDTRVPVDCLSLGAMEMEESPEVAIIQHASGIMQVAFTMFENFMKYFNDLVYTMISLAVGAGDTAPFVGHNAFIRWKALQFVALKKNGETKFWSEEHVSEDFEITLRLQNAGFITRLATYDHGEFKEGVSLTASDELLRWEKYAYGVSELVCLPNFEHYPHPLMAEKVFNPVYKWLWKGPFTMLFLKFLFSRMKICSKISILAYMGTYYAIAAALPTALANYLLFGWFDGDTLDHSYTLYWNTLCGTLFIFLIASPVCFAWYRHRIGQKMFLWALLDAIIWMPFFLVFFSGLSWHVSYALLAHLLHLPIGWTSTAKEVAETGLVVGIGAIIRQFKCVIAIMLAFTSGMIYLGAFAPVDWQINGWPYILPLGIQVAGHFGVPMFTMIDFGVHISWGRK</sequence>
<dbReference type="SUPFAM" id="SSF53448">
    <property type="entry name" value="Nucleotide-diphospho-sugar transferases"/>
    <property type="match status" value="1"/>
</dbReference>
<evidence type="ECO:0000256" key="1">
    <source>
        <dbReference type="SAM" id="MobiDB-lite"/>
    </source>
</evidence>
<name>A0ABR2VBD9_9PEZI</name>
<feature type="transmembrane region" description="Helical" evidence="2">
    <location>
        <begin position="320"/>
        <end position="345"/>
    </location>
</feature>
<feature type="domain" description="DUF7928" evidence="4">
    <location>
        <begin position="55"/>
        <end position="218"/>
    </location>
</feature>
<feature type="domain" description="Glycosyltransferase 2-like" evidence="3">
    <location>
        <begin position="536"/>
        <end position="756"/>
    </location>
</feature>
<evidence type="ECO:0000313" key="6">
    <source>
        <dbReference type="Proteomes" id="UP001408356"/>
    </source>
</evidence>
<dbReference type="EMBL" id="JARVKF010000046">
    <property type="protein sequence ID" value="KAK9424086.1"/>
    <property type="molecule type" value="Genomic_DNA"/>
</dbReference>
<reference evidence="5 6" key="1">
    <citation type="journal article" date="2024" name="J. Plant Pathol.">
        <title>Sequence and assembly of the genome of Seiridium unicorne, isolate CBS 538.82, causal agent of cypress canker disease.</title>
        <authorList>
            <person name="Scali E."/>
            <person name="Rocca G.D."/>
            <person name="Danti R."/>
            <person name="Garbelotto M."/>
            <person name="Barberini S."/>
            <person name="Baroncelli R."/>
            <person name="Emiliani G."/>
        </authorList>
    </citation>
    <scope>NUCLEOTIDE SEQUENCE [LARGE SCALE GENOMIC DNA]</scope>
    <source>
        <strain evidence="5 6">BM-138-508</strain>
    </source>
</reference>
<feature type="transmembrane region" description="Helical" evidence="2">
    <location>
        <begin position="781"/>
        <end position="803"/>
    </location>
</feature>
<evidence type="ECO:0000259" key="3">
    <source>
        <dbReference type="Pfam" id="PF13632"/>
    </source>
</evidence>